<evidence type="ECO:0000256" key="1">
    <source>
        <dbReference type="ARBA" id="ARBA00022630"/>
    </source>
</evidence>
<dbReference type="AlphaFoldDB" id="A0A7X8TT83"/>
<keyword evidence="4 6" id="KW-0520">NAD</keyword>
<dbReference type="GO" id="GO:0016652">
    <property type="term" value="F:oxidoreductase activity, acting on NAD(P)H as acceptor"/>
    <property type="evidence" value="ECO:0007669"/>
    <property type="project" value="UniProtKB-UniRule"/>
</dbReference>
<name>A0A7X8TT83_9VIBR</name>
<dbReference type="PANTHER" id="PTHR43741:SF2">
    <property type="entry name" value="FMN-DEPENDENT NADH:QUINONE OXIDOREDUCTASE"/>
    <property type="match status" value="1"/>
</dbReference>
<feature type="binding site" evidence="6">
    <location>
        <begin position="131"/>
        <end position="134"/>
    </location>
    <ligand>
        <name>FMN</name>
        <dbReference type="ChEBI" id="CHEBI:58210"/>
    </ligand>
</feature>
<feature type="binding site" evidence="6">
    <location>
        <begin position="87"/>
        <end position="90"/>
    </location>
    <ligand>
        <name>FMN</name>
        <dbReference type="ChEBI" id="CHEBI:58210"/>
    </ligand>
</feature>
<dbReference type="EMBL" id="JABAIK010000020">
    <property type="protein sequence ID" value="NLS14391.1"/>
    <property type="molecule type" value="Genomic_DNA"/>
</dbReference>
<keyword evidence="3 6" id="KW-0560">Oxidoreductase</keyword>
<feature type="binding site" evidence="6">
    <location>
        <position position="10"/>
    </location>
    <ligand>
        <name>FMN</name>
        <dbReference type="ChEBI" id="CHEBI:58210"/>
    </ligand>
</feature>
<dbReference type="InterPro" id="IPR050104">
    <property type="entry name" value="FMN-dep_NADH:Q_OxRdtase_AzoR1"/>
</dbReference>
<dbReference type="PANTHER" id="PTHR43741">
    <property type="entry name" value="FMN-DEPENDENT NADH-AZOREDUCTASE 1"/>
    <property type="match status" value="1"/>
</dbReference>
<evidence type="ECO:0000256" key="4">
    <source>
        <dbReference type="ARBA" id="ARBA00023027"/>
    </source>
</evidence>
<proteinExistence type="inferred from homology"/>
<dbReference type="RefSeq" id="WP_168837487.1">
    <property type="nucleotide sequence ID" value="NZ_JABAIK010000020.1"/>
</dbReference>
<dbReference type="Pfam" id="PF02525">
    <property type="entry name" value="Flavodoxin_2"/>
    <property type="match status" value="1"/>
</dbReference>
<comment type="subunit">
    <text evidence="6">Homodimer.</text>
</comment>
<evidence type="ECO:0000259" key="7">
    <source>
        <dbReference type="Pfam" id="PF02525"/>
    </source>
</evidence>
<comment type="similarity">
    <text evidence="6">Belongs to the azoreductase type 1 family.</text>
</comment>
<dbReference type="GO" id="GO:0010181">
    <property type="term" value="F:FMN binding"/>
    <property type="evidence" value="ECO:0007669"/>
    <property type="project" value="UniProtKB-UniRule"/>
</dbReference>
<accession>A0A7X8TT83</accession>
<evidence type="ECO:0000256" key="5">
    <source>
        <dbReference type="ARBA" id="ARBA00048542"/>
    </source>
</evidence>
<dbReference type="InterPro" id="IPR003680">
    <property type="entry name" value="Flavodoxin_fold"/>
</dbReference>
<dbReference type="InterPro" id="IPR023048">
    <property type="entry name" value="NADH:quinone_OxRdtase_FMN_depd"/>
</dbReference>
<keyword evidence="1 6" id="KW-0285">Flavoprotein</keyword>
<dbReference type="GO" id="GO:0009055">
    <property type="term" value="F:electron transfer activity"/>
    <property type="evidence" value="ECO:0007669"/>
    <property type="project" value="UniProtKB-UniRule"/>
</dbReference>
<dbReference type="HAMAP" id="MF_01216">
    <property type="entry name" value="Azoreductase_type1"/>
    <property type="match status" value="1"/>
</dbReference>
<sequence>MTQVLALKSSILGEHSQSNKLVEQFISQPANSAVITRDLAAEPLPILDAAAMAALTANDPLHPIVSLSNTLIEEIKTADTLVIGAPMYNFTVPTQLKNWFDLIARAGVTFRYSSAGPQGLLTGKKAIVITTRGGVHKAQPSDVVTPYLRAVLSFVGIVDIEFVYAEGLAMGDDSVANGLADAQKALNALNER</sequence>
<dbReference type="GO" id="GO:0016655">
    <property type="term" value="F:oxidoreductase activity, acting on NAD(P)H, quinone or similar compound as acceptor"/>
    <property type="evidence" value="ECO:0007669"/>
    <property type="project" value="InterPro"/>
</dbReference>
<evidence type="ECO:0000313" key="8">
    <source>
        <dbReference type="EMBL" id="NLS14391.1"/>
    </source>
</evidence>
<evidence type="ECO:0000256" key="6">
    <source>
        <dbReference type="HAMAP-Rule" id="MF_01216"/>
    </source>
</evidence>
<comment type="function">
    <text evidence="6">Also exhibits azoreductase activity. Catalyzes the reductive cleavage of the azo bond in aromatic azo compounds to the corresponding amines.</text>
</comment>
<dbReference type="InterPro" id="IPR029039">
    <property type="entry name" value="Flavoprotein-like_sf"/>
</dbReference>
<gene>
    <name evidence="6" type="primary">azoR</name>
    <name evidence="8" type="ORF">HGP28_16040</name>
</gene>
<evidence type="ECO:0000256" key="2">
    <source>
        <dbReference type="ARBA" id="ARBA00022643"/>
    </source>
</evidence>
<dbReference type="Proteomes" id="UP000535589">
    <property type="component" value="Unassembled WGS sequence"/>
</dbReference>
<comment type="function">
    <text evidence="6">Quinone reductase that provides resistance to thiol-specific stress caused by electrophilic quinones.</text>
</comment>
<reference evidence="8 9" key="1">
    <citation type="submission" date="2020-04" db="EMBL/GenBank/DDBJ databases">
        <title>Vibrio sp. SM6, a novel species isolated from seawater.</title>
        <authorList>
            <person name="Wang X."/>
        </authorList>
    </citation>
    <scope>NUCLEOTIDE SEQUENCE [LARGE SCALE GENOMIC DNA]</scope>
    <source>
        <strain evidence="8 9">SM6</strain>
    </source>
</reference>
<evidence type="ECO:0000313" key="9">
    <source>
        <dbReference type="Proteomes" id="UP000535589"/>
    </source>
</evidence>
<comment type="catalytic activity">
    <reaction evidence="6">
        <text>2 a quinone + NADH + H(+) = 2 a 1,4-benzosemiquinone + NAD(+)</text>
        <dbReference type="Rhea" id="RHEA:65952"/>
        <dbReference type="ChEBI" id="CHEBI:15378"/>
        <dbReference type="ChEBI" id="CHEBI:57540"/>
        <dbReference type="ChEBI" id="CHEBI:57945"/>
        <dbReference type="ChEBI" id="CHEBI:132124"/>
        <dbReference type="ChEBI" id="CHEBI:134225"/>
    </reaction>
</comment>
<comment type="cofactor">
    <cofactor evidence="6">
        <name>FMN</name>
        <dbReference type="ChEBI" id="CHEBI:58210"/>
    </cofactor>
    <text evidence="6">Binds 1 FMN per subunit.</text>
</comment>
<organism evidence="8 9">
    <name type="scientific">Vibrio agarilyticus</name>
    <dbReference type="NCBI Taxonomy" id="2726741"/>
    <lineage>
        <taxon>Bacteria</taxon>
        <taxon>Pseudomonadati</taxon>
        <taxon>Pseudomonadota</taxon>
        <taxon>Gammaproteobacteria</taxon>
        <taxon>Vibrionales</taxon>
        <taxon>Vibrionaceae</taxon>
        <taxon>Vibrio</taxon>
    </lineage>
</organism>
<evidence type="ECO:0000256" key="3">
    <source>
        <dbReference type="ARBA" id="ARBA00023002"/>
    </source>
</evidence>
<keyword evidence="9" id="KW-1185">Reference proteome</keyword>
<protein>
    <recommendedName>
        <fullName evidence="6">FMN dependent NADH:quinone oxidoreductase</fullName>
        <ecNumber evidence="6">1.6.5.-</ecNumber>
    </recommendedName>
    <alternativeName>
        <fullName evidence="6">Azo-dye reductase</fullName>
    </alternativeName>
    <alternativeName>
        <fullName evidence="6">FMN-dependent NADH-azo compound oxidoreductase</fullName>
    </alternativeName>
    <alternativeName>
        <fullName evidence="6">FMN-dependent NADH-azoreductase</fullName>
        <ecNumber evidence="6">1.7.1.17</ecNumber>
    </alternativeName>
</protein>
<dbReference type="EC" id="1.7.1.17" evidence="6"/>
<dbReference type="EC" id="1.6.5.-" evidence="6"/>
<dbReference type="SUPFAM" id="SSF52218">
    <property type="entry name" value="Flavoproteins"/>
    <property type="match status" value="1"/>
</dbReference>
<comment type="caution">
    <text evidence="8">The sequence shown here is derived from an EMBL/GenBank/DDBJ whole genome shotgun (WGS) entry which is preliminary data.</text>
</comment>
<comment type="catalytic activity">
    <reaction evidence="5">
        <text>N,N-dimethyl-1,4-phenylenediamine + anthranilate + 2 NAD(+) = 2-(4-dimethylaminophenyl)diazenylbenzoate + 2 NADH + 2 H(+)</text>
        <dbReference type="Rhea" id="RHEA:55872"/>
        <dbReference type="ChEBI" id="CHEBI:15378"/>
        <dbReference type="ChEBI" id="CHEBI:15783"/>
        <dbReference type="ChEBI" id="CHEBI:16567"/>
        <dbReference type="ChEBI" id="CHEBI:57540"/>
        <dbReference type="ChEBI" id="CHEBI:57945"/>
        <dbReference type="ChEBI" id="CHEBI:71579"/>
        <dbReference type="EC" id="1.7.1.17"/>
    </reaction>
    <physiologicalReaction direction="right-to-left" evidence="5">
        <dbReference type="Rhea" id="RHEA:55874"/>
    </physiologicalReaction>
</comment>
<dbReference type="Gene3D" id="3.40.50.360">
    <property type="match status" value="1"/>
</dbReference>
<keyword evidence="2 6" id="KW-0288">FMN</keyword>
<feature type="domain" description="Flavodoxin-like fold" evidence="7">
    <location>
        <begin position="3"/>
        <end position="187"/>
    </location>
</feature>
<feature type="binding site" evidence="6">
    <location>
        <begin position="16"/>
        <end position="18"/>
    </location>
    <ligand>
        <name>FMN</name>
        <dbReference type="ChEBI" id="CHEBI:58210"/>
    </ligand>
</feature>